<comment type="caution">
    <text evidence="3">The sequence shown here is derived from an EMBL/GenBank/DDBJ whole genome shotgun (WGS) entry which is preliminary data.</text>
</comment>
<protein>
    <recommendedName>
        <fullName evidence="5">Lipoprotein</fullName>
    </recommendedName>
</protein>
<feature type="compositionally biased region" description="Basic and acidic residues" evidence="1">
    <location>
        <begin position="25"/>
        <end position="38"/>
    </location>
</feature>
<dbReference type="OrthoDB" id="2111555at2"/>
<dbReference type="PROSITE" id="PS51257">
    <property type="entry name" value="PROKAR_LIPOPROTEIN"/>
    <property type="match status" value="1"/>
</dbReference>
<evidence type="ECO:0000256" key="1">
    <source>
        <dbReference type="SAM" id="MobiDB-lite"/>
    </source>
</evidence>
<dbReference type="RefSeq" id="WP_069647492.1">
    <property type="nucleotide sequence ID" value="NZ_MIJZ01000017.1"/>
</dbReference>
<keyword evidence="2" id="KW-0732">Signal</keyword>
<dbReference type="EMBL" id="MIJZ01000017">
    <property type="protein sequence ID" value="OEG09034.1"/>
    <property type="molecule type" value="Genomic_DNA"/>
</dbReference>
<name>A0A1E5G8J4_9ENTE</name>
<feature type="signal peptide" evidence="2">
    <location>
        <begin position="1"/>
        <end position="20"/>
    </location>
</feature>
<dbReference type="STRING" id="903984.BCR21_15785"/>
<accession>A0A1E5G8J4</accession>
<evidence type="ECO:0000313" key="4">
    <source>
        <dbReference type="Proteomes" id="UP000094068"/>
    </source>
</evidence>
<evidence type="ECO:0000256" key="2">
    <source>
        <dbReference type="SAM" id="SignalP"/>
    </source>
</evidence>
<evidence type="ECO:0000313" key="3">
    <source>
        <dbReference type="EMBL" id="OEG09034.1"/>
    </source>
</evidence>
<proteinExistence type="predicted"/>
<dbReference type="Proteomes" id="UP000094068">
    <property type="component" value="Unassembled WGS sequence"/>
</dbReference>
<dbReference type="AlphaFoldDB" id="A0A1E5G8J4"/>
<reference evidence="4" key="1">
    <citation type="submission" date="2016-09" db="EMBL/GenBank/DDBJ databases">
        <authorList>
            <person name="Gulvik C.A."/>
        </authorList>
    </citation>
    <scope>NUCLEOTIDE SEQUENCE [LARGE SCALE GENOMIC DNA]</scope>
    <source>
        <strain evidence="4">DSM 23328</strain>
    </source>
</reference>
<evidence type="ECO:0008006" key="5">
    <source>
        <dbReference type="Google" id="ProtNLM"/>
    </source>
</evidence>
<feature type="region of interest" description="Disordered" evidence="1">
    <location>
        <begin position="25"/>
        <end position="51"/>
    </location>
</feature>
<organism evidence="3 4">
    <name type="scientific">Enterococcus ureasiticus</name>
    <dbReference type="NCBI Taxonomy" id="903984"/>
    <lineage>
        <taxon>Bacteria</taxon>
        <taxon>Bacillati</taxon>
        <taxon>Bacillota</taxon>
        <taxon>Bacilli</taxon>
        <taxon>Lactobacillales</taxon>
        <taxon>Enterococcaceae</taxon>
        <taxon>Enterococcus</taxon>
    </lineage>
</organism>
<sequence>MISKKLITLGTLAATVLVLGACNSDNKDSKDSSSDSKTETSMSSSVDAVSGASISDKPEVIEKALGKDGNWIVAATADITFDKDVTVSGEFHDKGEASGDIYRKLALYAQDSDKKVTDEYTLTVPELVVETENFNIVNGTVKGDIMVKANGFVLNGTKVDGKVTFEKEEYKTSATLDKEGAEVTGDVTVK</sequence>
<feature type="chain" id="PRO_5038839508" description="Lipoprotein" evidence="2">
    <location>
        <begin position="21"/>
        <end position="190"/>
    </location>
</feature>
<keyword evidence="4" id="KW-1185">Reference proteome</keyword>
<gene>
    <name evidence="3" type="ORF">BCR21_15785</name>
</gene>